<dbReference type="GO" id="GO:0032259">
    <property type="term" value="P:methylation"/>
    <property type="evidence" value="ECO:0007669"/>
    <property type="project" value="UniProtKB-KW"/>
</dbReference>
<dbReference type="Gene3D" id="3.40.50.150">
    <property type="entry name" value="Vaccinia Virus protein VP39"/>
    <property type="match status" value="1"/>
</dbReference>
<dbReference type="EMBL" id="JAPCID010000015">
    <property type="protein sequence ID" value="MDA0138363.1"/>
    <property type="molecule type" value="Genomic_DNA"/>
</dbReference>
<comment type="caution">
    <text evidence="2">The sequence shown here is derived from an EMBL/GenBank/DDBJ whole genome shotgun (WGS) entry which is preliminary data.</text>
</comment>
<dbReference type="InterPro" id="IPR013691">
    <property type="entry name" value="MeTrfase_14"/>
</dbReference>
<feature type="domain" description="C-methyltransferase" evidence="1">
    <location>
        <begin position="249"/>
        <end position="352"/>
    </location>
</feature>
<evidence type="ECO:0000259" key="1">
    <source>
        <dbReference type="Pfam" id="PF08484"/>
    </source>
</evidence>
<dbReference type="CDD" id="cd02440">
    <property type="entry name" value="AdoMet_MTases"/>
    <property type="match status" value="1"/>
</dbReference>
<accession>A0ABT4RIM0</accession>
<dbReference type="InterPro" id="IPR029063">
    <property type="entry name" value="SAM-dependent_MTases_sf"/>
</dbReference>
<evidence type="ECO:0000313" key="3">
    <source>
        <dbReference type="Proteomes" id="UP001147700"/>
    </source>
</evidence>
<name>A0ABT4RIM0_9ACTN</name>
<reference evidence="2" key="1">
    <citation type="submission" date="2022-10" db="EMBL/GenBank/DDBJ databases">
        <title>The WGS of Solirubrobacter sp. CPCC 204708.</title>
        <authorList>
            <person name="Jiang Z."/>
        </authorList>
    </citation>
    <scope>NUCLEOTIDE SEQUENCE</scope>
    <source>
        <strain evidence="2">CPCC 204708</strain>
    </source>
</reference>
<dbReference type="GO" id="GO:0008168">
    <property type="term" value="F:methyltransferase activity"/>
    <property type="evidence" value="ECO:0007669"/>
    <property type="project" value="UniProtKB-KW"/>
</dbReference>
<dbReference type="Proteomes" id="UP001147700">
    <property type="component" value="Unassembled WGS sequence"/>
</dbReference>
<dbReference type="Pfam" id="PF13489">
    <property type="entry name" value="Methyltransf_23"/>
    <property type="match status" value="1"/>
</dbReference>
<gene>
    <name evidence="2" type="ORF">OJ962_12745</name>
</gene>
<dbReference type="SUPFAM" id="SSF53335">
    <property type="entry name" value="S-adenosyl-L-methionine-dependent methyltransferases"/>
    <property type="match status" value="1"/>
</dbReference>
<keyword evidence="2" id="KW-0489">Methyltransferase</keyword>
<sequence>MNSREEALSFPTGDLRLGFCAACGFITNTLYDAALQDYGIGNEASQGFSPTFNAFSKELARRWVERYGLEGKGVLEIGSGKGEFLVDMIEAGAGHAVGVDPALLDERLDPALADRISFIKEHYSERHGALTGDAVVCRHTLEHIGPVLDFVSIITRSLEGRPDTAVLFELPDVGRVLRECAFWDIYYEHCSYFTPGSLARLYRKAGLDVLDLELDYDDQYILIEGRPATGAPNAPLALEETPEAVAADVAAFVRDFEATRTAWQDRVRSARADGRRTVLWGGGSKGVAFLTTLGLSAEVDFVVDVNPFKQDKFMAGTGHEVSSPERLRTEQPDLVVAMNPIYLEEIGADLHRFGVNAELVAV</sequence>
<organism evidence="2 3">
    <name type="scientific">Solirubrobacter deserti</name>
    <dbReference type="NCBI Taxonomy" id="2282478"/>
    <lineage>
        <taxon>Bacteria</taxon>
        <taxon>Bacillati</taxon>
        <taxon>Actinomycetota</taxon>
        <taxon>Thermoleophilia</taxon>
        <taxon>Solirubrobacterales</taxon>
        <taxon>Solirubrobacteraceae</taxon>
        <taxon>Solirubrobacter</taxon>
    </lineage>
</organism>
<proteinExistence type="predicted"/>
<evidence type="ECO:0000313" key="2">
    <source>
        <dbReference type="EMBL" id="MDA0138363.1"/>
    </source>
</evidence>
<dbReference type="RefSeq" id="WP_270006376.1">
    <property type="nucleotide sequence ID" value="NZ_JAPCID010000015.1"/>
</dbReference>
<keyword evidence="2" id="KW-0808">Transferase</keyword>
<dbReference type="Pfam" id="PF08484">
    <property type="entry name" value="Methyltransf_14"/>
    <property type="match status" value="1"/>
</dbReference>
<dbReference type="Gene3D" id="3.40.50.720">
    <property type="entry name" value="NAD(P)-binding Rossmann-like Domain"/>
    <property type="match status" value="1"/>
</dbReference>
<keyword evidence="3" id="KW-1185">Reference proteome</keyword>
<protein>
    <submittedName>
        <fullName evidence="2">Class I SAM-dependent methyltransferase</fullName>
    </submittedName>
</protein>